<organism evidence="1 2">
    <name type="scientific">Galemys pyrenaicus</name>
    <name type="common">Iberian desman</name>
    <name type="synonym">Pyrenean desman</name>
    <dbReference type="NCBI Taxonomy" id="202257"/>
    <lineage>
        <taxon>Eukaryota</taxon>
        <taxon>Metazoa</taxon>
        <taxon>Chordata</taxon>
        <taxon>Craniata</taxon>
        <taxon>Vertebrata</taxon>
        <taxon>Euteleostomi</taxon>
        <taxon>Mammalia</taxon>
        <taxon>Eutheria</taxon>
        <taxon>Laurasiatheria</taxon>
        <taxon>Eulipotyphla</taxon>
        <taxon>Talpidae</taxon>
        <taxon>Galemys</taxon>
    </lineage>
</organism>
<name>A0A8J6AXG8_GALPY</name>
<protein>
    <submittedName>
        <fullName evidence="1">Uncharacterized protein</fullName>
    </submittedName>
</protein>
<dbReference type="EMBL" id="JAGFMF010011381">
    <property type="protein sequence ID" value="KAG8524682.1"/>
    <property type="molecule type" value="Genomic_DNA"/>
</dbReference>
<evidence type="ECO:0000313" key="2">
    <source>
        <dbReference type="Proteomes" id="UP000700334"/>
    </source>
</evidence>
<evidence type="ECO:0000313" key="1">
    <source>
        <dbReference type="EMBL" id="KAG8524682.1"/>
    </source>
</evidence>
<dbReference type="AlphaFoldDB" id="A0A8J6AXG8"/>
<accession>A0A8J6AXG8</accession>
<sequence>MYDVVSGMEEYKHFIPWNKKQIPLDSLLDFSISFEFCSRLHSRLAT</sequence>
<comment type="caution">
    <text evidence="1">The sequence shown here is derived from an EMBL/GenBank/DDBJ whole genome shotgun (WGS) entry which is preliminary data.</text>
</comment>
<keyword evidence="2" id="KW-1185">Reference proteome</keyword>
<dbReference type="Proteomes" id="UP000700334">
    <property type="component" value="Unassembled WGS sequence"/>
</dbReference>
<dbReference type="OrthoDB" id="292693at2759"/>
<proteinExistence type="predicted"/>
<gene>
    <name evidence="1" type="ORF">J0S82_006544</name>
</gene>
<reference evidence="1" key="1">
    <citation type="journal article" date="2021" name="Evol. Appl.">
        <title>The genome of the Pyrenean desman and the effects of bottlenecks and inbreeding on the genomic landscape of an endangered species.</title>
        <authorList>
            <person name="Escoda L."/>
            <person name="Castresana J."/>
        </authorList>
    </citation>
    <scope>NUCLEOTIDE SEQUENCE</scope>
    <source>
        <strain evidence="1">IBE-C5619</strain>
    </source>
</reference>
<feature type="non-terminal residue" evidence="1">
    <location>
        <position position="46"/>
    </location>
</feature>